<dbReference type="SUPFAM" id="SSF53300">
    <property type="entry name" value="vWA-like"/>
    <property type="match status" value="1"/>
</dbReference>
<dbReference type="CDD" id="cd00198">
    <property type="entry name" value="vWFA"/>
    <property type="match status" value="1"/>
</dbReference>
<evidence type="ECO:0000259" key="2">
    <source>
        <dbReference type="PROSITE" id="PS50234"/>
    </source>
</evidence>
<dbReference type="InterPro" id="IPR036465">
    <property type="entry name" value="vWFA_dom_sf"/>
</dbReference>
<feature type="compositionally biased region" description="Basic and acidic residues" evidence="1">
    <location>
        <begin position="1"/>
        <end position="13"/>
    </location>
</feature>
<evidence type="ECO:0000256" key="1">
    <source>
        <dbReference type="SAM" id="MobiDB-lite"/>
    </source>
</evidence>
<dbReference type="Pfam" id="PF00092">
    <property type="entry name" value="VWA"/>
    <property type="match status" value="1"/>
</dbReference>
<dbReference type="Gene3D" id="3.40.50.410">
    <property type="entry name" value="von Willebrand factor, type A domain"/>
    <property type="match status" value="1"/>
</dbReference>
<dbReference type="PROSITE" id="PS50234">
    <property type="entry name" value="VWFA"/>
    <property type="match status" value="1"/>
</dbReference>
<feature type="compositionally biased region" description="Low complexity" evidence="1">
    <location>
        <begin position="20"/>
        <end position="41"/>
    </location>
</feature>
<proteinExistence type="predicted"/>
<gene>
    <name evidence="3" type="ORF">PCAR00345_LOCUS16233</name>
</gene>
<dbReference type="InterPro" id="IPR052969">
    <property type="entry name" value="Thr-specific_kinase-like"/>
</dbReference>
<organism evidence="3">
    <name type="scientific">Chrysotila carterae</name>
    <name type="common">Marine alga</name>
    <name type="synonym">Syracosphaera carterae</name>
    <dbReference type="NCBI Taxonomy" id="13221"/>
    <lineage>
        <taxon>Eukaryota</taxon>
        <taxon>Haptista</taxon>
        <taxon>Haptophyta</taxon>
        <taxon>Prymnesiophyceae</taxon>
        <taxon>Isochrysidales</taxon>
        <taxon>Isochrysidaceae</taxon>
        <taxon>Chrysotila</taxon>
    </lineage>
</organism>
<dbReference type="InterPro" id="IPR002035">
    <property type="entry name" value="VWF_A"/>
</dbReference>
<feature type="region of interest" description="Disordered" evidence="1">
    <location>
        <begin position="1"/>
        <end position="64"/>
    </location>
</feature>
<feature type="domain" description="VWFA" evidence="2">
    <location>
        <begin position="76"/>
        <end position="276"/>
    </location>
</feature>
<feature type="region of interest" description="Disordered" evidence="1">
    <location>
        <begin position="352"/>
        <end position="375"/>
    </location>
</feature>
<dbReference type="PANTHER" id="PTHR47763:SF1">
    <property type="entry name" value="DUF659 DOMAIN-CONTAINING PROTEIN"/>
    <property type="match status" value="1"/>
</dbReference>
<reference evidence="3" key="1">
    <citation type="submission" date="2021-01" db="EMBL/GenBank/DDBJ databases">
        <authorList>
            <person name="Corre E."/>
            <person name="Pelletier E."/>
            <person name="Niang G."/>
            <person name="Scheremetjew M."/>
            <person name="Finn R."/>
            <person name="Kale V."/>
            <person name="Holt S."/>
            <person name="Cochrane G."/>
            <person name="Meng A."/>
            <person name="Brown T."/>
            <person name="Cohen L."/>
        </authorList>
    </citation>
    <scope>NUCLEOTIDE SEQUENCE</scope>
    <source>
        <strain evidence="3">CCMP645</strain>
    </source>
</reference>
<accession>A0A7S4BFN2</accession>
<dbReference type="GO" id="GO:0004674">
    <property type="term" value="F:protein serine/threonine kinase activity"/>
    <property type="evidence" value="ECO:0007669"/>
    <property type="project" value="TreeGrafter"/>
</dbReference>
<dbReference type="AlphaFoldDB" id="A0A7S4BFN2"/>
<evidence type="ECO:0000313" key="3">
    <source>
        <dbReference type="EMBL" id="CAE0763621.1"/>
    </source>
</evidence>
<dbReference type="PANTHER" id="PTHR47763">
    <property type="entry name" value="ALPHA-PROTEIN KINASE VWKA"/>
    <property type="match status" value="1"/>
</dbReference>
<protein>
    <recommendedName>
        <fullName evidence="2">VWFA domain-containing protein</fullName>
    </recommendedName>
</protein>
<dbReference type="GO" id="GO:0005737">
    <property type="term" value="C:cytoplasm"/>
    <property type="evidence" value="ECO:0007669"/>
    <property type="project" value="TreeGrafter"/>
</dbReference>
<dbReference type="EMBL" id="HBIZ01025652">
    <property type="protein sequence ID" value="CAE0763621.1"/>
    <property type="molecule type" value="Transcribed_RNA"/>
</dbReference>
<name>A0A7S4BFN2_CHRCT</name>
<dbReference type="SMART" id="SM00327">
    <property type="entry name" value="VWA"/>
    <property type="match status" value="1"/>
</dbReference>
<sequence length="444" mass="46700">MGASESSRRDGNRGRSTHSPTTAVGVPVASATAATVSEVATPTPPSCPQAATPSGPMGDPSKDSTATLLAESSKLDLVFTMDCTGSMGSYIANAKQNIELIVRRLADAEGYDLRFGLVAYRDHPPQDRTFITKTFPFTADVSQMRRNLNELRADGGGDGPEAVGAALRATRTVPWRHDATKICVLIADAPPHGLGESGDGFPDGEPDGSDPIAELDQLSALGVALYAVGCQPALSRYKFATDFFVMCAERTNGQAVSLSSAAALADVIMGGAIEEMDLTKLTNELERDVQQMRLAQPALDEEELVKQVHGMWKAKGVRSRSVKCEALSAEYGAALREAASIQGAKASFEAAEASRPRGAMGSKHTSSAASLAPARTLSSSKTFKKKISSSKAAAAHWSVSEATGPSAPSPMIEESAAPVEIAMDDISYEQVSRLYGKCRKTGKL</sequence>